<dbReference type="EMBL" id="MOXD01000003">
    <property type="protein sequence ID" value="OMQ24553.1"/>
    <property type="molecule type" value="Genomic_DNA"/>
</dbReference>
<dbReference type="Gene3D" id="3.10.450.50">
    <property type="match status" value="1"/>
</dbReference>
<gene>
    <name evidence="3" type="ORF">BMI79_06930</name>
</gene>
<dbReference type="RefSeq" id="WP_076941434.1">
    <property type="nucleotide sequence ID" value="NZ_MOXD01000003.1"/>
</dbReference>
<organism evidence="3 4">
    <name type="scientific">Serratia oryzae</name>
    <dbReference type="NCBI Taxonomy" id="2034155"/>
    <lineage>
        <taxon>Bacteria</taxon>
        <taxon>Pseudomonadati</taxon>
        <taxon>Pseudomonadota</taxon>
        <taxon>Gammaproteobacteria</taxon>
        <taxon>Enterobacterales</taxon>
        <taxon>Yersiniaceae</taxon>
        <taxon>Serratia</taxon>
    </lineage>
</organism>
<feature type="signal peptide" evidence="1">
    <location>
        <begin position="1"/>
        <end position="23"/>
    </location>
</feature>
<feature type="domain" description="DUF4440" evidence="2">
    <location>
        <begin position="34"/>
        <end position="135"/>
    </location>
</feature>
<keyword evidence="4" id="KW-1185">Reference proteome</keyword>
<dbReference type="AlphaFoldDB" id="A0A1S8CKT5"/>
<keyword evidence="1" id="KW-0732">Signal</keyword>
<dbReference type="OrthoDB" id="1633822at2"/>
<sequence>MLTVGYKKVIVMLLFTVMGSAHAVEELNSTRSGFGQAMAARDVEGIAQFFDEEGILVKQDGSLAKGRTEVKEGFREILADKNRRVRSVPDSSTTVQNGDIILRSGRWQLIDINGKVHEEWFASEVFRKNAQGKWVYLIDSPYNKLPN</sequence>
<evidence type="ECO:0000313" key="4">
    <source>
        <dbReference type="Proteomes" id="UP000216021"/>
    </source>
</evidence>
<reference evidence="3 4" key="1">
    <citation type="submission" date="2016-11" db="EMBL/GenBank/DDBJ databases">
        <title>Rahnella oryzae sp. nov., isolated from rice root.</title>
        <authorList>
            <person name="Zhang X.-X."/>
            <person name="Zhang J."/>
        </authorList>
    </citation>
    <scope>NUCLEOTIDE SEQUENCE [LARGE SCALE GENOMIC DNA]</scope>
    <source>
        <strain evidence="3 4">J11-6</strain>
    </source>
</reference>
<name>A0A1S8CKT5_9GAMM</name>
<evidence type="ECO:0000256" key="1">
    <source>
        <dbReference type="SAM" id="SignalP"/>
    </source>
</evidence>
<dbReference type="Pfam" id="PF14534">
    <property type="entry name" value="DUF4440"/>
    <property type="match status" value="1"/>
</dbReference>
<dbReference type="SUPFAM" id="SSF54427">
    <property type="entry name" value="NTF2-like"/>
    <property type="match status" value="1"/>
</dbReference>
<proteinExistence type="predicted"/>
<protein>
    <recommendedName>
        <fullName evidence="2">DUF4440 domain-containing protein</fullName>
    </recommendedName>
</protein>
<accession>A0A1S8CKT5</accession>
<dbReference type="InterPro" id="IPR032710">
    <property type="entry name" value="NTF2-like_dom_sf"/>
</dbReference>
<comment type="caution">
    <text evidence="3">The sequence shown here is derived from an EMBL/GenBank/DDBJ whole genome shotgun (WGS) entry which is preliminary data.</text>
</comment>
<dbReference type="STRING" id="2034155.BMI79_06930"/>
<evidence type="ECO:0000259" key="2">
    <source>
        <dbReference type="Pfam" id="PF14534"/>
    </source>
</evidence>
<dbReference type="InterPro" id="IPR027843">
    <property type="entry name" value="DUF4440"/>
</dbReference>
<evidence type="ECO:0000313" key="3">
    <source>
        <dbReference type="EMBL" id="OMQ24553.1"/>
    </source>
</evidence>
<feature type="chain" id="PRO_5012029181" description="DUF4440 domain-containing protein" evidence="1">
    <location>
        <begin position="24"/>
        <end position="147"/>
    </location>
</feature>
<dbReference type="Proteomes" id="UP000216021">
    <property type="component" value="Unassembled WGS sequence"/>
</dbReference>